<reference evidence="7 8" key="1">
    <citation type="submission" date="2019-08" db="EMBL/GenBank/DDBJ databases">
        <title>Paraburkholderia sp. DCY113.</title>
        <authorList>
            <person name="Kang J."/>
        </authorList>
    </citation>
    <scope>NUCLEOTIDE SEQUENCE [LARGE SCALE GENOMIC DNA]</scope>
    <source>
        <strain evidence="7 8">DCY113</strain>
    </source>
</reference>
<proteinExistence type="predicted"/>
<keyword evidence="4 5" id="KW-0472">Membrane</keyword>
<feature type="transmembrane region" description="Helical" evidence="5">
    <location>
        <begin position="94"/>
        <end position="113"/>
    </location>
</feature>
<evidence type="ECO:0000259" key="6">
    <source>
        <dbReference type="PROSITE" id="PS50850"/>
    </source>
</evidence>
<evidence type="ECO:0000256" key="2">
    <source>
        <dbReference type="ARBA" id="ARBA00022692"/>
    </source>
</evidence>
<sequence length="191" mass="20266">MRFNDAGGDMRAADLMNGNGISRLQVAVLVYCLLIVTIDGFDTASVGYLASSLRGQWSMQTASMGKIFGAGMLGLMIGCFLFGPVADRIGRKKVLIASVVFFGCGSVASGFAQSPEQMALLRLLTGLGLGGAMPNVITLSSNIARPVFAPFLLQPLSADLRWGSRLAAGLWRGSFLSQAGEAYWLLAVWLH</sequence>
<keyword evidence="3 5" id="KW-1133">Transmembrane helix</keyword>
<feature type="transmembrane region" description="Helical" evidence="5">
    <location>
        <begin position="61"/>
        <end position="82"/>
    </location>
</feature>
<dbReference type="Gene3D" id="1.20.1250.20">
    <property type="entry name" value="MFS general substrate transporter like domains"/>
    <property type="match status" value="1"/>
</dbReference>
<dbReference type="Pfam" id="PF07690">
    <property type="entry name" value="MFS_1"/>
    <property type="match status" value="1"/>
</dbReference>
<evidence type="ECO:0000256" key="3">
    <source>
        <dbReference type="ARBA" id="ARBA00022989"/>
    </source>
</evidence>
<dbReference type="EMBL" id="VTUZ01000025">
    <property type="protein sequence ID" value="KAA1004869.1"/>
    <property type="molecule type" value="Genomic_DNA"/>
</dbReference>
<evidence type="ECO:0000256" key="5">
    <source>
        <dbReference type="SAM" id="Phobius"/>
    </source>
</evidence>
<organism evidence="7 8">
    <name type="scientific">Paraburkholderia panacisoli</name>
    <dbReference type="NCBI Taxonomy" id="2603818"/>
    <lineage>
        <taxon>Bacteria</taxon>
        <taxon>Pseudomonadati</taxon>
        <taxon>Pseudomonadota</taxon>
        <taxon>Betaproteobacteria</taxon>
        <taxon>Burkholderiales</taxon>
        <taxon>Burkholderiaceae</taxon>
        <taxon>Paraburkholderia</taxon>
    </lineage>
</organism>
<accession>A0A5B0GQN2</accession>
<comment type="caution">
    <text evidence="7">The sequence shown here is derived from an EMBL/GenBank/DDBJ whole genome shotgun (WGS) entry which is preliminary data.</text>
</comment>
<dbReference type="GO" id="GO:0005886">
    <property type="term" value="C:plasma membrane"/>
    <property type="evidence" value="ECO:0007669"/>
    <property type="project" value="TreeGrafter"/>
</dbReference>
<dbReference type="PANTHER" id="PTHR23508:SF10">
    <property type="entry name" value="CARBOXYLIC ACID TRANSPORTER PROTEIN HOMOLOG"/>
    <property type="match status" value="1"/>
</dbReference>
<dbReference type="PROSITE" id="PS50850">
    <property type="entry name" value="MFS"/>
    <property type="match status" value="1"/>
</dbReference>
<protein>
    <submittedName>
        <fullName evidence="7">Aromatic acid/H+ symport family MFS transporter</fullName>
    </submittedName>
</protein>
<evidence type="ECO:0000313" key="7">
    <source>
        <dbReference type="EMBL" id="KAA1004869.1"/>
    </source>
</evidence>
<dbReference type="InterPro" id="IPR020846">
    <property type="entry name" value="MFS_dom"/>
</dbReference>
<name>A0A5B0GQN2_9BURK</name>
<feature type="transmembrane region" description="Helical" evidence="5">
    <location>
        <begin position="21"/>
        <end position="41"/>
    </location>
</feature>
<dbReference type="Proteomes" id="UP000325273">
    <property type="component" value="Unassembled WGS sequence"/>
</dbReference>
<keyword evidence="2 5" id="KW-0812">Transmembrane</keyword>
<dbReference type="GO" id="GO:0046943">
    <property type="term" value="F:carboxylic acid transmembrane transporter activity"/>
    <property type="evidence" value="ECO:0007669"/>
    <property type="project" value="TreeGrafter"/>
</dbReference>
<dbReference type="InterPro" id="IPR036259">
    <property type="entry name" value="MFS_trans_sf"/>
</dbReference>
<evidence type="ECO:0000313" key="8">
    <source>
        <dbReference type="Proteomes" id="UP000325273"/>
    </source>
</evidence>
<keyword evidence="8" id="KW-1185">Reference proteome</keyword>
<evidence type="ECO:0000256" key="1">
    <source>
        <dbReference type="ARBA" id="ARBA00004141"/>
    </source>
</evidence>
<comment type="subcellular location">
    <subcellularLocation>
        <location evidence="1">Membrane</location>
        <topology evidence="1">Multi-pass membrane protein</topology>
    </subcellularLocation>
</comment>
<evidence type="ECO:0000256" key="4">
    <source>
        <dbReference type="ARBA" id="ARBA00023136"/>
    </source>
</evidence>
<feature type="domain" description="Major facilitator superfamily (MFS) profile" evidence="6">
    <location>
        <begin position="28"/>
        <end position="191"/>
    </location>
</feature>
<dbReference type="SUPFAM" id="SSF103473">
    <property type="entry name" value="MFS general substrate transporter"/>
    <property type="match status" value="1"/>
</dbReference>
<dbReference type="InterPro" id="IPR011701">
    <property type="entry name" value="MFS"/>
</dbReference>
<dbReference type="AlphaFoldDB" id="A0A5B0GQN2"/>
<dbReference type="PANTHER" id="PTHR23508">
    <property type="entry name" value="CARBOXYLIC ACID TRANSPORTER PROTEIN HOMOLOG"/>
    <property type="match status" value="1"/>
</dbReference>
<gene>
    <name evidence="7" type="ORF">FVF58_30600</name>
</gene>